<dbReference type="InterPro" id="IPR031549">
    <property type="entry name" value="ASH"/>
</dbReference>
<dbReference type="KEGG" id="dko:I596_2964"/>
<dbReference type="InterPro" id="IPR008979">
    <property type="entry name" value="Galactose-bd-like_sf"/>
</dbReference>
<dbReference type="EMBL" id="CP015249">
    <property type="protein sequence ID" value="ANB18957.1"/>
    <property type="molecule type" value="Genomic_DNA"/>
</dbReference>
<keyword evidence="8" id="KW-0472">Membrane</keyword>
<dbReference type="PANTHER" id="PTHR46127">
    <property type="entry name" value="CILIA- AND FLAGELLA-ASSOCIATED PROTEIN 65"/>
    <property type="match status" value="1"/>
</dbReference>
<reference evidence="11 12" key="1">
    <citation type="submission" date="2016-04" db="EMBL/GenBank/DDBJ databases">
        <title>Complete genome sequence of Dokdonella koreensis DS-123T.</title>
        <authorList>
            <person name="Kim J.F."/>
            <person name="Lee H."/>
            <person name="Kwak M.-J."/>
        </authorList>
    </citation>
    <scope>NUCLEOTIDE SEQUENCE [LARGE SCALE GENOMIC DNA]</scope>
    <source>
        <strain evidence="11 12">DS-123</strain>
    </source>
</reference>
<dbReference type="PATRIC" id="fig|1300342.3.peg.2892"/>
<dbReference type="GO" id="GO:0005737">
    <property type="term" value="C:cytoplasm"/>
    <property type="evidence" value="ECO:0007669"/>
    <property type="project" value="UniProtKB-SubCell"/>
</dbReference>
<dbReference type="PROSITE" id="PS51841">
    <property type="entry name" value="LTD"/>
    <property type="match status" value="1"/>
</dbReference>
<dbReference type="PROSITE" id="PS51829">
    <property type="entry name" value="P_HOMO_B"/>
    <property type="match status" value="1"/>
</dbReference>
<dbReference type="Gene3D" id="2.60.40.10">
    <property type="entry name" value="Immunoglobulins"/>
    <property type="match status" value="5"/>
</dbReference>
<dbReference type="InterPro" id="IPR052614">
    <property type="entry name" value="CFAP65"/>
</dbReference>
<evidence type="ECO:0000256" key="6">
    <source>
        <dbReference type="ARBA" id="ARBA00023069"/>
    </source>
</evidence>
<keyword evidence="3" id="KW-0963">Cytoplasm</keyword>
<evidence type="ECO:0000256" key="4">
    <source>
        <dbReference type="ARBA" id="ARBA00022670"/>
    </source>
</evidence>
<dbReference type="STRING" id="1300342.I596_2964"/>
<dbReference type="SUPFAM" id="SSF49785">
    <property type="entry name" value="Galactose-binding domain-like"/>
    <property type="match status" value="1"/>
</dbReference>
<dbReference type="Proteomes" id="UP000076830">
    <property type="component" value="Chromosome"/>
</dbReference>
<keyword evidence="8" id="KW-1133">Transmembrane helix</keyword>
<organism evidence="11 12">
    <name type="scientific">Dokdonella koreensis DS-123</name>
    <dbReference type="NCBI Taxonomy" id="1300342"/>
    <lineage>
        <taxon>Bacteria</taxon>
        <taxon>Pseudomonadati</taxon>
        <taxon>Pseudomonadota</taxon>
        <taxon>Gammaproteobacteria</taxon>
        <taxon>Lysobacterales</taxon>
        <taxon>Rhodanobacteraceae</taxon>
        <taxon>Dokdonella</taxon>
    </lineage>
</organism>
<evidence type="ECO:0000259" key="9">
    <source>
        <dbReference type="PROSITE" id="PS51829"/>
    </source>
</evidence>
<evidence type="ECO:0000256" key="2">
    <source>
        <dbReference type="ARBA" id="ARBA00004496"/>
    </source>
</evidence>
<dbReference type="NCBIfam" id="TIGR01451">
    <property type="entry name" value="B_ant_repeat"/>
    <property type="match status" value="2"/>
</dbReference>
<keyword evidence="4" id="KW-0645">Protease</keyword>
<accession>A0A160DWG0</accession>
<evidence type="ECO:0000256" key="7">
    <source>
        <dbReference type="ARBA" id="ARBA00023273"/>
    </source>
</evidence>
<dbReference type="InterPro" id="IPR002884">
    <property type="entry name" value="P_dom"/>
</dbReference>
<dbReference type="InterPro" id="IPR053879">
    <property type="entry name" value="HYDIN_VesB_CFA65-like_Ig"/>
</dbReference>
<evidence type="ECO:0000256" key="8">
    <source>
        <dbReference type="SAM" id="Phobius"/>
    </source>
</evidence>
<dbReference type="Pfam" id="PF15780">
    <property type="entry name" value="ASH"/>
    <property type="match status" value="2"/>
</dbReference>
<dbReference type="GO" id="GO:0004252">
    <property type="term" value="F:serine-type endopeptidase activity"/>
    <property type="evidence" value="ECO:0007669"/>
    <property type="project" value="InterPro"/>
</dbReference>
<dbReference type="Pfam" id="PF22544">
    <property type="entry name" value="HYDIN_VesB_CFA65-like_Ig"/>
    <property type="match status" value="1"/>
</dbReference>
<comment type="subcellular location">
    <subcellularLocation>
        <location evidence="1">Cell projection</location>
        <location evidence="1">Cilium</location>
    </subcellularLocation>
    <subcellularLocation>
        <location evidence="2">Cytoplasm</location>
    </subcellularLocation>
</comment>
<dbReference type="GO" id="GO:0006508">
    <property type="term" value="P:proteolysis"/>
    <property type="evidence" value="ECO:0007669"/>
    <property type="project" value="UniProtKB-KW"/>
</dbReference>
<keyword evidence="12" id="KW-1185">Reference proteome</keyword>
<protein>
    <recommendedName>
        <fullName evidence="13">Choice-of-anchor D domain-containing protein</fullName>
    </recommendedName>
</protein>
<keyword evidence="6" id="KW-0969">Cilium</keyword>
<dbReference type="PANTHER" id="PTHR46127:SF1">
    <property type="entry name" value="CILIA- AND FLAGELLA-ASSOCIATED PROTEIN 65"/>
    <property type="match status" value="1"/>
</dbReference>
<dbReference type="InterPro" id="IPR047589">
    <property type="entry name" value="DUF11_rpt"/>
</dbReference>
<feature type="domain" description="LTD" evidence="10">
    <location>
        <begin position="247"/>
        <end position="449"/>
    </location>
</feature>
<keyword evidence="7" id="KW-0966">Cell projection</keyword>
<evidence type="ECO:0000313" key="11">
    <source>
        <dbReference type="EMBL" id="ANB18957.1"/>
    </source>
</evidence>
<evidence type="ECO:0000313" key="12">
    <source>
        <dbReference type="Proteomes" id="UP000076830"/>
    </source>
</evidence>
<keyword evidence="5" id="KW-0378">Hydrolase</keyword>
<dbReference type="InterPro" id="IPR013783">
    <property type="entry name" value="Ig-like_fold"/>
</dbReference>
<feature type="domain" description="P/Homo B" evidence="9">
    <location>
        <begin position="70"/>
        <end position="253"/>
    </location>
</feature>
<feature type="transmembrane region" description="Helical" evidence="8">
    <location>
        <begin position="1376"/>
        <end position="1396"/>
    </location>
</feature>
<name>A0A160DWG0_9GAMM</name>
<sequence length="1400" mass="136604">MSRAQRARSSWLWPHAAWLSIALIGALAAPATAFAEKSFAVEPAATPVVRAFWSDAGSPPASRPATAPRGGPTSYSNATAITITDCPNPCPASGQAASLYPSPITVAGETGVIERVSVTLNGFSHAFPADVDILLVSPSGRKVVLMSDFGAGSPGVSNINVTLDDYAERPVPSTVTGNTGVPFVTGTYRPANSGTTDLFPAPAPAAPYTYTLSAFNGDNPNGTWNLYIIDDANLDGGTISGGWTLTFDARPAPPAAGDILISEFRTRGAGTTPPGSDGSADEFIELYNNTDQSITIIDAVPGADPTSPSGAGWRIAGAQGAAETTFLVLPQTLSTAGPLALAPRSYFLISTQPTAPSPAGNTYSLSTYPTGTGITASGSANVSVNPASATVGFLPDDVGLAVFSTSAATSANRLDAVGYSSVTLADYKEGTGLAPAAGITAAGQHSWVRKTEPSGTGPNFPQDTGDNAADFILVEPTGGTFSGVAAILGAPGPQRGHTMTAFTTTAAPMHSADTMTAAVIDPGQPADAEPNLVRDLTPVTNGANGTLKIRRTYTNQSGKPLTAFRYRIIALSTLTGATPPAGVLDLRALNSPTQTITLTDTTTVTAQALTLQTPAAQALGGGVNSSLAMGVITTTAPWPNGASRSVEFNFGVNTAGDLPYAITIIAEGLPNDGIGGASTVDTFGILDADLAITKTDGVTDAVPGTAVTYSIVASNLGPGNDTAAAVTDTFPAQCASVAYTATGAGGAAGFTAAGSGNIADTLDLPNGASVTYTAVCAIDPAATGSLSNTATIAGSSDPNAANDSATDTDTLTAQADLAITNTDGVASVVAGGSTTYTLVASNAGPSHAPGSTVTDTFPAGCASVTWTCTGAGGGTCTAGGSGNLSDTVNLPAGGSVTYTAVCTVSPAATGTLSNVATVAAAAGVTDPVPANNSQTDTTTVLQPAALTLAPTTLAFGTVPVGTTSAPLSVTLSNSGDVSLQVTAVTAASAPFAQSGGTCGAPPITIAGGASCTIGYTFAPAAAGPASQTLTVTADAPGGGSITLSGTGTQGSLTVTPGSLDFGSVAVGSTSPVQSVTLGNSGGAPLQVTALSAAAAPFAQSGGTCGAVPITIAAGASCTVGYTFAPTTAGPASQTLTVTANVPGGGSIMLSGTGTQGSLTLAPASLDFGPVAIGSTSPVQSVTLGNSGGAPLQVTALGAAAAPFAQSGGTCGALPITIAAGASCTVGYTFAPAAAGPASQTLTVTANVPGGGSITLSGTGVAGVLGVLNATLDFGELNVGDSSTRTLTVVNTGSGPLTVTGLSPAAAPFSQLPGGTCGAVPFPLDADESCTVIYAFAPGSPGTYSQTITVTADVGSVNVVLTGQARAPAAVVVPVPVGGWSTLVLLTLMGLASLVVLRQRT</sequence>
<dbReference type="NCBIfam" id="NF012200">
    <property type="entry name" value="choice_anch_D"/>
    <property type="match status" value="4"/>
</dbReference>
<evidence type="ECO:0008006" key="13">
    <source>
        <dbReference type="Google" id="ProtNLM"/>
    </source>
</evidence>
<gene>
    <name evidence="11" type="ORF">I596_2964</name>
</gene>
<dbReference type="Pfam" id="PF01345">
    <property type="entry name" value="DUF11"/>
    <property type="match status" value="2"/>
</dbReference>
<evidence type="ECO:0000256" key="5">
    <source>
        <dbReference type="ARBA" id="ARBA00022801"/>
    </source>
</evidence>
<dbReference type="Gene3D" id="2.60.120.260">
    <property type="entry name" value="Galactose-binding domain-like"/>
    <property type="match status" value="1"/>
</dbReference>
<evidence type="ECO:0000256" key="1">
    <source>
        <dbReference type="ARBA" id="ARBA00004138"/>
    </source>
</evidence>
<keyword evidence="8" id="KW-0812">Transmembrane</keyword>
<proteinExistence type="predicted"/>
<evidence type="ECO:0000259" key="10">
    <source>
        <dbReference type="PROSITE" id="PS51841"/>
    </source>
</evidence>
<evidence type="ECO:0000256" key="3">
    <source>
        <dbReference type="ARBA" id="ARBA00022490"/>
    </source>
</evidence>
<dbReference type="InterPro" id="IPR001322">
    <property type="entry name" value="Lamin_tail_dom"/>
</dbReference>
<dbReference type="InterPro" id="IPR001434">
    <property type="entry name" value="OmcB-like_DUF11"/>
</dbReference>